<dbReference type="AlphaFoldDB" id="A0A5P2DNQ2"/>
<keyword evidence="2" id="KW-0812">Transmembrane</keyword>
<evidence type="ECO:0000313" key="3">
    <source>
        <dbReference type="EMBL" id="QES56706.1"/>
    </source>
</evidence>
<dbReference type="EMBL" id="CP029189">
    <property type="protein sequence ID" value="QES56706.1"/>
    <property type="molecule type" value="Genomic_DNA"/>
</dbReference>
<sequence>MTPTTTKAEQSGSYSSPLATPRPHLGHAMASEWTKLVSLRSTLWTLGALVLTVVGVGLTVVSQTTDVDYTQINFTTPALIGLLVGQLAVIVLGVLTISSEHGTGLVRTTFTAAPDRYRVLTAKYLVFSMVAFAVTALSVFVVGVTAAVMRGGTASGPHAAGEWFGALLGCGYVTLLGVLALAIGALVRHSAGAIAVMLGLVTLPPVIGAMLSMWEAVASAGELILRHNVPVALMTLFGLPQGGDVGPEPSTLSQLMLILLVTGGAVTASYVIVGRRDV</sequence>
<feature type="transmembrane region" description="Helical" evidence="2">
    <location>
        <begin position="163"/>
        <end position="187"/>
    </location>
</feature>
<protein>
    <submittedName>
        <fullName evidence="3">ABC transporter permease</fullName>
    </submittedName>
</protein>
<dbReference type="OrthoDB" id="3297477at2"/>
<feature type="compositionally biased region" description="Polar residues" evidence="1">
    <location>
        <begin position="1"/>
        <end position="18"/>
    </location>
</feature>
<dbReference type="RefSeq" id="WP_150259406.1">
    <property type="nucleotide sequence ID" value="NZ_CP029189.1"/>
</dbReference>
<feature type="transmembrane region" description="Helical" evidence="2">
    <location>
        <begin position="124"/>
        <end position="148"/>
    </location>
</feature>
<keyword evidence="2" id="KW-1133">Transmembrane helix</keyword>
<feature type="transmembrane region" description="Helical" evidence="2">
    <location>
        <begin position="255"/>
        <end position="273"/>
    </location>
</feature>
<feature type="transmembrane region" description="Helical" evidence="2">
    <location>
        <begin position="194"/>
        <end position="214"/>
    </location>
</feature>
<feature type="region of interest" description="Disordered" evidence="1">
    <location>
        <begin position="1"/>
        <end position="20"/>
    </location>
</feature>
<name>A0A5P2DNQ2_STRVZ</name>
<organism evidence="3 4">
    <name type="scientific">Streptomyces venezuelae</name>
    <dbReference type="NCBI Taxonomy" id="54571"/>
    <lineage>
        <taxon>Bacteria</taxon>
        <taxon>Bacillati</taxon>
        <taxon>Actinomycetota</taxon>
        <taxon>Actinomycetes</taxon>
        <taxon>Kitasatosporales</taxon>
        <taxon>Streptomycetaceae</taxon>
        <taxon>Streptomyces</taxon>
    </lineage>
</organism>
<feature type="transmembrane region" description="Helical" evidence="2">
    <location>
        <begin position="43"/>
        <end position="62"/>
    </location>
</feature>
<dbReference type="Proteomes" id="UP000324101">
    <property type="component" value="Chromosome"/>
</dbReference>
<feature type="transmembrane region" description="Helical" evidence="2">
    <location>
        <begin position="74"/>
        <end position="97"/>
    </location>
</feature>
<accession>A0A5P2DNQ2</accession>
<gene>
    <name evidence="3" type="ORF">DEJ51_23085</name>
</gene>
<keyword evidence="2" id="KW-0472">Membrane</keyword>
<evidence type="ECO:0000313" key="4">
    <source>
        <dbReference type="Proteomes" id="UP000324101"/>
    </source>
</evidence>
<evidence type="ECO:0000256" key="2">
    <source>
        <dbReference type="SAM" id="Phobius"/>
    </source>
</evidence>
<evidence type="ECO:0000256" key="1">
    <source>
        <dbReference type="SAM" id="MobiDB-lite"/>
    </source>
</evidence>
<reference evidence="3 4" key="1">
    <citation type="submission" date="2018-05" db="EMBL/GenBank/DDBJ databases">
        <title>Streptomyces venezuelae.</title>
        <authorList>
            <person name="Kim W."/>
            <person name="Lee N."/>
            <person name="Cho B.-K."/>
        </authorList>
    </citation>
    <scope>NUCLEOTIDE SEQUENCE [LARGE SCALE GENOMIC DNA]</scope>
    <source>
        <strain evidence="3 4">ATCC 21018</strain>
    </source>
</reference>
<proteinExistence type="predicted"/>